<dbReference type="RefSeq" id="WP_228880383.1">
    <property type="nucleotide sequence ID" value="NZ_CAJQYX010000009.1"/>
</dbReference>
<comment type="caution">
    <text evidence="3">The sequence shown here is derived from an EMBL/GenBank/DDBJ whole genome shotgun (WGS) entry which is preliminary data.</text>
</comment>
<evidence type="ECO:0000256" key="1">
    <source>
        <dbReference type="SAM" id="SignalP"/>
    </source>
</evidence>
<evidence type="ECO:0000313" key="4">
    <source>
        <dbReference type="Proteomes" id="UP000789704"/>
    </source>
</evidence>
<protein>
    <recommendedName>
        <fullName evidence="2">TRAPPC10/Trs130 C-terminal domain-containing protein</fullName>
    </recommendedName>
</protein>
<feature type="signal peptide" evidence="1">
    <location>
        <begin position="1"/>
        <end position="31"/>
    </location>
</feature>
<dbReference type="InterPro" id="IPR022233">
    <property type="entry name" value="TRAPPC10/Trs130_C"/>
</dbReference>
<name>A0A9N8RZX1_9BURK</name>
<feature type="chain" id="PRO_5040392448" description="TRAPPC10/Trs130 C-terminal domain-containing protein" evidence="1">
    <location>
        <begin position="32"/>
        <end position="119"/>
    </location>
</feature>
<organism evidence="3 4">
    <name type="scientific">Paraburkholderia saeva</name>
    <dbReference type="NCBI Taxonomy" id="2777537"/>
    <lineage>
        <taxon>Bacteria</taxon>
        <taxon>Pseudomonadati</taxon>
        <taxon>Pseudomonadota</taxon>
        <taxon>Betaproteobacteria</taxon>
        <taxon>Burkholderiales</taxon>
        <taxon>Burkholderiaceae</taxon>
        <taxon>Paraburkholderia</taxon>
    </lineage>
</organism>
<evidence type="ECO:0000313" key="3">
    <source>
        <dbReference type="EMBL" id="CAG4910322.1"/>
    </source>
</evidence>
<keyword evidence="1" id="KW-0732">Signal</keyword>
<dbReference type="EMBL" id="CAJQZC010000007">
    <property type="protein sequence ID" value="CAG4910322.1"/>
    <property type="molecule type" value="Genomic_DNA"/>
</dbReference>
<proteinExistence type="predicted"/>
<dbReference type="AlphaFoldDB" id="A0A9N8RZX1"/>
<keyword evidence="4" id="KW-1185">Reference proteome</keyword>
<evidence type="ECO:0000259" key="2">
    <source>
        <dbReference type="Pfam" id="PF12584"/>
    </source>
</evidence>
<dbReference type="PROSITE" id="PS51257">
    <property type="entry name" value="PROKAR_LIPOPROTEIN"/>
    <property type="match status" value="1"/>
</dbReference>
<dbReference type="Proteomes" id="UP000789704">
    <property type="component" value="Unassembled WGS sequence"/>
</dbReference>
<sequence length="119" mass="12317">MSSVKIRYAIPPACSRLVALALPLMMSVACASGAGAVSVGAPVELSGKLVLRGNEPFVYPVVYDARGVWELQGVPKAQASVLQNQQVSVQGTVTRLDPGGFQLPAVQVKTLVPKGASSN</sequence>
<accession>A0A9N8RZX1</accession>
<feature type="domain" description="TRAPPC10/Trs130 C-terminal" evidence="2">
    <location>
        <begin position="54"/>
        <end position="114"/>
    </location>
</feature>
<dbReference type="Pfam" id="PF12584">
    <property type="entry name" value="TRAPPC10"/>
    <property type="match status" value="1"/>
</dbReference>
<gene>
    <name evidence="3" type="ORF">LMG31841_03959</name>
</gene>
<reference evidence="3" key="1">
    <citation type="submission" date="2021-04" db="EMBL/GenBank/DDBJ databases">
        <authorList>
            <person name="Vanwijnsberghe S."/>
        </authorList>
    </citation>
    <scope>NUCLEOTIDE SEQUENCE</scope>
    <source>
        <strain evidence="3">LMG 31841</strain>
    </source>
</reference>